<dbReference type="SMART" id="SM00487">
    <property type="entry name" value="DEXDc"/>
    <property type="match status" value="1"/>
</dbReference>
<dbReference type="PANTHER" id="PTHR11472">
    <property type="entry name" value="DNA REPAIR DEAD HELICASE RAD3/XP-D SUBFAMILY MEMBER"/>
    <property type="match status" value="1"/>
</dbReference>
<dbReference type="PROSITE" id="PS51193">
    <property type="entry name" value="HELICASE_ATP_BIND_2"/>
    <property type="match status" value="1"/>
</dbReference>
<dbReference type="Pfam" id="PF13307">
    <property type="entry name" value="Helicase_C_2"/>
    <property type="match status" value="1"/>
</dbReference>
<dbReference type="SMART" id="SM00491">
    <property type="entry name" value="HELICc2"/>
    <property type="match status" value="1"/>
</dbReference>
<dbReference type="InterPro" id="IPR027417">
    <property type="entry name" value="P-loop_NTPase"/>
</dbReference>
<name>A0A6J6LRN8_9ZZZZ</name>
<dbReference type="InterPro" id="IPR045028">
    <property type="entry name" value="DinG/Rad3-like"/>
</dbReference>
<accession>A0A6J6LRN8</accession>
<dbReference type="GO" id="GO:0003678">
    <property type="term" value="F:DNA helicase activity"/>
    <property type="evidence" value="ECO:0007669"/>
    <property type="project" value="TreeGrafter"/>
</dbReference>
<keyword evidence="1" id="KW-0547">Nucleotide-binding</keyword>
<dbReference type="SUPFAM" id="SSF52540">
    <property type="entry name" value="P-loop containing nucleoside triphosphate hydrolases"/>
    <property type="match status" value="1"/>
</dbReference>
<dbReference type="GO" id="GO:0005524">
    <property type="term" value="F:ATP binding"/>
    <property type="evidence" value="ECO:0007669"/>
    <property type="project" value="UniProtKB-KW"/>
</dbReference>
<sequence>MSEVDDALDKVVEKIGGQRREGQHAMAKAVASTIHGDRHAIIQAGTGTGKSLGYLVPAAIAAIANKEPIVVATATLALQRQLMDKDLPLLVEALEGEFERPIKYAVLKGRNNYICLQKLHSAVPDDESDALFNAQRSALGEQVVAVRAWAEQTQTGDRDEYDDEIDPRVWRSLTVGRRECVGESKCVYGEECFTAKRRAEANEADIIITNHAMLAIDSLENIPVLPEHGAVIIDEGHELVDRATGSLTNELSVAMVERSLSRAKRLVDERTLVQLQDAMDTFDDALREAALDLKGPMRLNPMPQVLTLALTLLRDSGHQVMTVLNANKEEKDPDALAKLQQAKAIVEEMHDTAGLIINSGDYDVVWLDPGENRAPVIRRAPLSIGGLLRDSLFAKSPVVLTSATLTVGGGFDALISSLGLTDADVNTMDVGSPFDHAKQGILYVASELPAPDRDGVPMEALDTLAELIEAAGGRTLALFSSWRGVERAAEYLRVRLDNKKYPMLVQKRGDAVGTLVKAFADNPATTLLGTVSLWQGVDVPGESCICVVIDRIPFPRPDDPLIAARQQAIDDAGGSGFRAISVPKAGLLLAQGAGRLIRGAHDKGVVAVLDSRLANAGYAKSLRASLPPFWFTTDKDIVVGSLKRLNEDFLRD</sequence>
<evidence type="ECO:0000313" key="5">
    <source>
        <dbReference type="EMBL" id="CAB4663214.1"/>
    </source>
</evidence>
<dbReference type="InterPro" id="IPR006555">
    <property type="entry name" value="ATP-dep_Helicase_C"/>
</dbReference>
<dbReference type="InterPro" id="IPR014013">
    <property type="entry name" value="Helic_SF1/SF2_ATP-bd_DinG/Rad3"/>
</dbReference>
<evidence type="ECO:0000256" key="1">
    <source>
        <dbReference type="ARBA" id="ARBA00022741"/>
    </source>
</evidence>
<evidence type="ECO:0000259" key="4">
    <source>
        <dbReference type="PROSITE" id="PS51193"/>
    </source>
</evidence>
<dbReference type="EMBL" id="CAEZWR010000064">
    <property type="protein sequence ID" value="CAB4663214.1"/>
    <property type="molecule type" value="Genomic_DNA"/>
</dbReference>
<gene>
    <name evidence="5" type="ORF">UFOPK2282_00683</name>
</gene>
<dbReference type="GO" id="GO:0006139">
    <property type="term" value="P:nucleobase-containing compound metabolic process"/>
    <property type="evidence" value="ECO:0007669"/>
    <property type="project" value="InterPro"/>
</dbReference>
<keyword evidence="3" id="KW-0067">ATP-binding</keyword>
<organism evidence="5">
    <name type="scientific">freshwater metagenome</name>
    <dbReference type="NCBI Taxonomy" id="449393"/>
    <lineage>
        <taxon>unclassified sequences</taxon>
        <taxon>metagenomes</taxon>
        <taxon>ecological metagenomes</taxon>
    </lineage>
</organism>
<evidence type="ECO:0000256" key="3">
    <source>
        <dbReference type="ARBA" id="ARBA00022840"/>
    </source>
</evidence>
<proteinExistence type="predicted"/>
<dbReference type="GO" id="GO:0016818">
    <property type="term" value="F:hydrolase activity, acting on acid anhydrides, in phosphorus-containing anhydrides"/>
    <property type="evidence" value="ECO:0007669"/>
    <property type="project" value="InterPro"/>
</dbReference>
<feature type="domain" description="Helicase ATP-binding" evidence="4">
    <location>
        <begin position="9"/>
        <end position="309"/>
    </location>
</feature>
<dbReference type="GO" id="GO:0003676">
    <property type="term" value="F:nucleic acid binding"/>
    <property type="evidence" value="ECO:0007669"/>
    <property type="project" value="InterPro"/>
</dbReference>
<evidence type="ECO:0000256" key="2">
    <source>
        <dbReference type="ARBA" id="ARBA00022801"/>
    </source>
</evidence>
<protein>
    <submittedName>
        <fullName evidence="5">Unannotated protein</fullName>
    </submittedName>
</protein>
<dbReference type="PANTHER" id="PTHR11472:SF34">
    <property type="entry name" value="REGULATOR OF TELOMERE ELONGATION HELICASE 1"/>
    <property type="match status" value="1"/>
</dbReference>
<dbReference type="InterPro" id="IPR014001">
    <property type="entry name" value="Helicase_ATP-bd"/>
</dbReference>
<keyword evidence="2" id="KW-0378">Hydrolase</keyword>
<dbReference type="AlphaFoldDB" id="A0A6J6LRN8"/>
<dbReference type="Gene3D" id="3.40.50.300">
    <property type="entry name" value="P-loop containing nucleotide triphosphate hydrolases"/>
    <property type="match status" value="2"/>
</dbReference>
<reference evidence="5" key="1">
    <citation type="submission" date="2020-05" db="EMBL/GenBank/DDBJ databases">
        <authorList>
            <person name="Chiriac C."/>
            <person name="Salcher M."/>
            <person name="Ghai R."/>
            <person name="Kavagutti S V."/>
        </authorList>
    </citation>
    <scope>NUCLEOTIDE SEQUENCE</scope>
</reference>